<protein>
    <recommendedName>
        <fullName evidence="1">SRR1-like domain-containing protein</fullName>
    </recommendedName>
</protein>
<evidence type="ECO:0000313" key="3">
    <source>
        <dbReference type="Proteomes" id="UP001369815"/>
    </source>
</evidence>
<gene>
    <name evidence="2" type="ORF">Daesc_005806</name>
</gene>
<sequence>MPSNFHEPRSIYKRWPDEDLRLQREVIEKYESGVKLWTKQKLLAMEEMLAGASDRVHTSVYAGQGTFQFEKERGCPYRIEFHGYQELGFPSALRSNGLPYSSMTVGIRRLYDGRVAENLHTQNEMFARVEYAWNSNPIGVHFHTTFMRLPFPPYINKIVCIGLGNFVLRADFKRDPNMQLSLYRHLAVLAAVEVLYSRFGRQIQILAQDVNYSPDCAAFLFKKGFSIVGPYGAGGLAEIDDKTFVFSPNPDFCAKEVVADIARPAAMLWKQILTPEESERQTRFDKPTGFGDQIAAYWKCVTPMPTLPLCLVLPCPAVLSLMICMLTTVYMQL</sequence>
<reference evidence="2 3" key="1">
    <citation type="journal article" date="2024" name="Front Chem Biol">
        <title>Unveiling the potential of Daldinia eschscholtzii MFLUCC 19-0629 through bioactivity and bioinformatics studies for enhanced sustainable agriculture production.</title>
        <authorList>
            <person name="Brooks S."/>
            <person name="Weaver J.A."/>
            <person name="Klomchit A."/>
            <person name="Alharthi S.A."/>
            <person name="Onlamun T."/>
            <person name="Nurani R."/>
            <person name="Vong T.K."/>
            <person name="Alberti F."/>
            <person name="Greco C."/>
        </authorList>
    </citation>
    <scope>NUCLEOTIDE SEQUENCE [LARGE SCALE GENOMIC DNA]</scope>
    <source>
        <strain evidence="2">MFLUCC 19-0629</strain>
    </source>
</reference>
<proteinExistence type="predicted"/>
<dbReference type="PANTHER" id="PTHR42080">
    <property type="entry name" value="SRR1 DOMAIN-CONTAINING PROTEIN"/>
    <property type="match status" value="1"/>
</dbReference>
<dbReference type="AlphaFoldDB" id="A0AAX6MMT9"/>
<comment type="caution">
    <text evidence="2">The sequence shown here is derived from an EMBL/GenBank/DDBJ whole genome shotgun (WGS) entry which is preliminary data.</text>
</comment>
<evidence type="ECO:0000313" key="2">
    <source>
        <dbReference type="EMBL" id="KAK6953501.1"/>
    </source>
</evidence>
<keyword evidence="3" id="KW-1185">Reference proteome</keyword>
<name>A0AAX6MMT9_9PEZI</name>
<dbReference type="EMBL" id="JBANMG010000005">
    <property type="protein sequence ID" value="KAK6953501.1"/>
    <property type="molecule type" value="Genomic_DNA"/>
</dbReference>
<dbReference type="PANTHER" id="PTHR42080:SF1">
    <property type="entry name" value="SRR1-LIKE DOMAIN-CONTAINING PROTEIN"/>
    <property type="match status" value="1"/>
</dbReference>
<evidence type="ECO:0000259" key="1">
    <source>
        <dbReference type="Pfam" id="PF07985"/>
    </source>
</evidence>
<dbReference type="InterPro" id="IPR012942">
    <property type="entry name" value="SRR1-like"/>
</dbReference>
<feature type="domain" description="SRR1-like" evidence="1">
    <location>
        <begin position="154"/>
        <end position="270"/>
    </location>
</feature>
<accession>A0AAX6MMT9</accession>
<dbReference type="Pfam" id="PF07985">
    <property type="entry name" value="SRR1"/>
    <property type="match status" value="1"/>
</dbReference>
<dbReference type="Proteomes" id="UP001369815">
    <property type="component" value="Unassembled WGS sequence"/>
</dbReference>
<organism evidence="2 3">
    <name type="scientific">Daldinia eschscholtzii</name>
    <dbReference type="NCBI Taxonomy" id="292717"/>
    <lineage>
        <taxon>Eukaryota</taxon>
        <taxon>Fungi</taxon>
        <taxon>Dikarya</taxon>
        <taxon>Ascomycota</taxon>
        <taxon>Pezizomycotina</taxon>
        <taxon>Sordariomycetes</taxon>
        <taxon>Xylariomycetidae</taxon>
        <taxon>Xylariales</taxon>
        <taxon>Hypoxylaceae</taxon>
        <taxon>Daldinia</taxon>
    </lineage>
</organism>